<evidence type="ECO:0000256" key="2">
    <source>
        <dbReference type="SAM" id="Phobius"/>
    </source>
</evidence>
<evidence type="ECO:0008006" key="5">
    <source>
        <dbReference type="Google" id="ProtNLM"/>
    </source>
</evidence>
<dbReference type="Gene3D" id="2.40.50.90">
    <property type="match status" value="1"/>
</dbReference>
<feature type="transmembrane region" description="Helical" evidence="2">
    <location>
        <begin position="17"/>
        <end position="38"/>
    </location>
</feature>
<dbReference type="InterPro" id="IPR035437">
    <property type="entry name" value="SNase_OB-fold_sf"/>
</dbReference>
<dbReference type="Proteomes" id="UP000292781">
    <property type="component" value="Unassembled WGS sequence"/>
</dbReference>
<reference evidence="3 4" key="1">
    <citation type="submission" date="2019-02" db="EMBL/GenBank/DDBJ databases">
        <title>Siculibacillus lacustris gen. nov., sp. nov., a new rosette-forming bacterium isolated from a freshwater crater lake (Lake St. Ana, Romania).</title>
        <authorList>
            <person name="Felfoldi T."/>
            <person name="Marton Z."/>
            <person name="Szabo A."/>
            <person name="Mentes A."/>
            <person name="Boka K."/>
            <person name="Marialigeti K."/>
            <person name="Mathe I."/>
            <person name="Koncz M."/>
            <person name="Schumann P."/>
            <person name="Toth E."/>
        </authorList>
    </citation>
    <scope>NUCLEOTIDE SEQUENCE [LARGE SCALE GENOMIC DNA]</scope>
    <source>
        <strain evidence="3 4">SA-279</strain>
    </source>
</reference>
<dbReference type="OrthoDB" id="8163959at2"/>
<keyword evidence="2" id="KW-0812">Transmembrane</keyword>
<accession>A0A4Q9VZT2</accession>
<feature type="compositionally biased region" description="Polar residues" evidence="1">
    <location>
        <begin position="244"/>
        <end position="258"/>
    </location>
</feature>
<name>A0A4Q9VZT2_9HYPH</name>
<evidence type="ECO:0000313" key="4">
    <source>
        <dbReference type="Proteomes" id="UP000292781"/>
    </source>
</evidence>
<gene>
    <name evidence="3" type="ORF">EYW49_02345</name>
</gene>
<comment type="caution">
    <text evidence="3">The sequence shown here is derived from an EMBL/GenBank/DDBJ whole genome shotgun (WGS) entry which is preliminary data.</text>
</comment>
<keyword evidence="2" id="KW-0472">Membrane</keyword>
<evidence type="ECO:0000256" key="1">
    <source>
        <dbReference type="SAM" id="MobiDB-lite"/>
    </source>
</evidence>
<sequence>MAGFIRSAVTSLRVPPVVIGAVAGAVLVGLAVAALVAARRSEPPPAVAPPSAPVAAVERPRALSTEAQIAARRLEAFAAPSTSEIAEAAPPAAGFEMAFRAQPPFDAIDSVLFDTLRQRLKLHGVVPVGRNEICLAEDGRRFACGLMARATLQNHIAGKEPTCERAFLAEDARAEMLEVRCSVDGEDLALHMIRAGFAFPALHAGAHHFEALAEAKARRAGVWAGPYEPALEDRSRDDSRATPFGSTRVRSPSPSEAGTTLPALMKPNGNARPLPRGPEGAGGGVQPPWAKSQ</sequence>
<protein>
    <recommendedName>
        <fullName evidence="5">TNase-like domain-containing protein</fullName>
    </recommendedName>
</protein>
<dbReference type="EMBL" id="SJFN01000002">
    <property type="protein sequence ID" value="TBW41014.1"/>
    <property type="molecule type" value="Genomic_DNA"/>
</dbReference>
<keyword evidence="2" id="KW-1133">Transmembrane helix</keyword>
<dbReference type="SUPFAM" id="SSF50199">
    <property type="entry name" value="Staphylococcal nuclease"/>
    <property type="match status" value="1"/>
</dbReference>
<dbReference type="RefSeq" id="WP_131305560.1">
    <property type="nucleotide sequence ID" value="NZ_SJFN01000002.1"/>
</dbReference>
<organism evidence="3 4">
    <name type="scientific">Siculibacillus lacustris</name>
    <dbReference type="NCBI Taxonomy" id="1549641"/>
    <lineage>
        <taxon>Bacteria</taxon>
        <taxon>Pseudomonadati</taxon>
        <taxon>Pseudomonadota</taxon>
        <taxon>Alphaproteobacteria</taxon>
        <taxon>Hyphomicrobiales</taxon>
        <taxon>Ancalomicrobiaceae</taxon>
        <taxon>Siculibacillus</taxon>
    </lineage>
</organism>
<evidence type="ECO:0000313" key="3">
    <source>
        <dbReference type="EMBL" id="TBW41014.1"/>
    </source>
</evidence>
<feature type="compositionally biased region" description="Basic and acidic residues" evidence="1">
    <location>
        <begin position="231"/>
        <end position="240"/>
    </location>
</feature>
<dbReference type="AlphaFoldDB" id="A0A4Q9VZT2"/>
<feature type="region of interest" description="Disordered" evidence="1">
    <location>
        <begin position="229"/>
        <end position="293"/>
    </location>
</feature>
<proteinExistence type="predicted"/>
<keyword evidence="4" id="KW-1185">Reference proteome</keyword>